<gene>
    <name evidence="2" type="ORF">DGUA_6G004172</name>
</gene>
<name>A0A3B0JX77_DROGU</name>
<feature type="region of interest" description="Disordered" evidence="1">
    <location>
        <begin position="77"/>
        <end position="105"/>
    </location>
</feature>
<dbReference type="Proteomes" id="UP000268350">
    <property type="component" value="Unassembled WGS sequence"/>
</dbReference>
<dbReference type="OMA" id="WRTQVTG"/>
<evidence type="ECO:0000313" key="2">
    <source>
        <dbReference type="EMBL" id="SPP85673.1"/>
    </source>
</evidence>
<dbReference type="OrthoDB" id="7833794at2759"/>
<sequence>MAATVTQSPIRHSASHGYGQEPLFVSRATIQLQLRSPAAPPRIYEWHTQVVTPPTPTASPRPTPEAAETAAKCIKQAGSAATAATPKRYTPPRIMGTEAKPKNLPQTLGNFFEVERYESGWNRVTKRDF</sequence>
<proteinExistence type="predicted"/>
<dbReference type="AlphaFoldDB" id="A0A3B0JX77"/>
<protein>
    <submittedName>
        <fullName evidence="2">Uncharacterized protein</fullName>
    </submittedName>
</protein>
<evidence type="ECO:0000313" key="3">
    <source>
        <dbReference type="Proteomes" id="UP000268350"/>
    </source>
</evidence>
<organism evidence="2 3">
    <name type="scientific">Drosophila guanche</name>
    <name type="common">Fruit fly</name>
    <dbReference type="NCBI Taxonomy" id="7266"/>
    <lineage>
        <taxon>Eukaryota</taxon>
        <taxon>Metazoa</taxon>
        <taxon>Ecdysozoa</taxon>
        <taxon>Arthropoda</taxon>
        <taxon>Hexapoda</taxon>
        <taxon>Insecta</taxon>
        <taxon>Pterygota</taxon>
        <taxon>Neoptera</taxon>
        <taxon>Endopterygota</taxon>
        <taxon>Diptera</taxon>
        <taxon>Brachycera</taxon>
        <taxon>Muscomorpha</taxon>
        <taxon>Ephydroidea</taxon>
        <taxon>Drosophilidae</taxon>
        <taxon>Drosophila</taxon>
        <taxon>Sophophora</taxon>
    </lineage>
</organism>
<dbReference type="EMBL" id="OUUW01000010">
    <property type="protein sequence ID" value="SPP85673.1"/>
    <property type="molecule type" value="Genomic_DNA"/>
</dbReference>
<reference evidence="3" key="1">
    <citation type="submission" date="2018-01" db="EMBL/GenBank/DDBJ databases">
        <authorList>
            <person name="Alioto T."/>
            <person name="Alioto T."/>
        </authorList>
    </citation>
    <scope>NUCLEOTIDE SEQUENCE [LARGE SCALE GENOMIC DNA]</scope>
</reference>
<evidence type="ECO:0000256" key="1">
    <source>
        <dbReference type="SAM" id="MobiDB-lite"/>
    </source>
</evidence>
<keyword evidence="3" id="KW-1185">Reference proteome</keyword>
<accession>A0A3B0JX77</accession>